<dbReference type="EMBL" id="JTDY01000335">
    <property type="protein sequence ID" value="KOB77651.1"/>
    <property type="molecule type" value="Genomic_DNA"/>
</dbReference>
<protein>
    <recommendedName>
        <fullName evidence="1">FP protein C-terminal domain-containing protein</fullName>
    </recommendedName>
</protein>
<comment type="caution">
    <text evidence="2">The sequence shown here is derived from an EMBL/GenBank/DDBJ whole genome shotgun (WGS) entry which is preliminary data.</text>
</comment>
<feature type="domain" description="FP protein C-terminal" evidence="1">
    <location>
        <begin position="193"/>
        <end position="238"/>
    </location>
</feature>
<dbReference type="Proteomes" id="UP000037510">
    <property type="component" value="Unassembled WGS sequence"/>
</dbReference>
<sequence>MDCAACGLSFNDGVQCSICLKNLDFGCAQITETGWRKLGSDRRAAWKCSSCRSLSLVPPPLAASPEPVSPVMSEILREIRDIQLKLVGLPSLVEDIKIIKNDLTDLKTSCDFMGSRLDNFSTKMAEVECRVSKLENMQRVPVHGSKDKAIIVSFKNRYVKEEFVAAARARKTLAAPDIGFRDSVRRIYVNDHLTKAKSAARDKNFKYIWVKYGKIHLRKNDTSPVFLVSQESDLNKIV</sequence>
<name>A0A0L7LR61_OPEBR</name>
<evidence type="ECO:0000313" key="2">
    <source>
        <dbReference type="EMBL" id="KOB77651.1"/>
    </source>
</evidence>
<evidence type="ECO:0000259" key="1">
    <source>
        <dbReference type="Pfam" id="PF25298"/>
    </source>
</evidence>
<reference evidence="2 3" key="1">
    <citation type="journal article" date="2015" name="Genome Biol. Evol.">
        <title>The genome of winter moth (Operophtera brumata) provides a genomic perspective on sexual dimorphism and phenology.</title>
        <authorList>
            <person name="Derks M.F."/>
            <person name="Smit S."/>
            <person name="Salis L."/>
            <person name="Schijlen E."/>
            <person name="Bossers A."/>
            <person name="Mateman C."/>
            <person name="Pijl A.S."/>
            <person name="de Ridder D."/>
            <person name="Groenen M.A."/>
            <person name="Visser M.E."/>
            <person name="Megens H.J."/>
        </authorList>
    </citation>
    <scope>NUCLEOTIDE SEQUENCE [LARGE SCALE GENOMIC DNA]</scope>
    <source>
        <strain evidence="2">WM2013NL</strain>
        <tissue evidence="2">Head and thorax</tissue>
    </source>
</reference>
<keyword evidence="3" id="KW-1185">Reference proteome</keyword>
<evidence type="ECO:0000313" key="3">
    <source>
        <dbReference type="Proteomes" id="UP000037510"/>
    </source>
</evidence>
<accession>A0A0L7LR61</accession>
<organism evidence="2 3">
    <name type="scientific">Operophtera brumata</name>
    <name type="common">Winter moth</name>
    <name type="synonym">Phalaena brumata</name>
    <dbReference type="NCBI Taxonomy" id="104452"/>
    <lineage>
        <taxon>Eukaryota</taxon>
        <taxon>Metazoa</taxon>
        <taxon>Ecdysozoa</taxon>
        <taxon>Arthropoda</taxon>
        <taxon>Hexapoda</taxon>
        <taxon>Insecta</taxon>
        <taxon>Pterygota</taxon>
        <taxon>Neoptera</taxon>
        <taxon>Endopterygota</taxon>
        <taxon>Lepidoptera</taxon>
        <taxon>Glossata</taxon>
        <taxon>Ditrysia</taxon>
        <taxon>Geometroidea</taxon>
        <taxon>Geometridae</taxon>
        <taxon>Larentiinae</taxon>
        <taxon>Operophtera</taxon>
    </lineage>
</organism>
<dbReference type="STRING" id="104452.A0A0L7LR61"/>
<proteinExistence type="predicted"/>
<dbReference type="InterPro" id="IPR057251">
    <property type="entry name" value="FP_C"/>
</dbReference>
<dbReference type="AlphaFoldDB" id="A0A0L7LR61"/>
<dbReference type="Pfam" id="PF25298">
    <property type="entry name" value="Baculo_FP_2nd"/>
    <property type="match status" value="1"/>
</dbReference>
<gene>
    <name evidence="2" type="ORF">OBRU01_03716</name>
</gene>